<sequence length="217" mass="23579">MASLSTIKNWFKTGLKPTQAQFWATWDSFRHKDEAIPLDSVNGLQDDLDDKVDKISGKGLSTEDYTTPEKLKLASLPDALGLGIALDSKVDKVSGKGLSTEDYTTEEKEQVSLASKNIQEEVIDIDGDFALVDADFRVTFFINTTGTVNITIPTATLRDSFVCFFIVIGAGQLNILVDGLGATLNAPDGTLLSNGKRGMVEKKITADTFYASGEWEV</sequence>
<dbReference type="AlphaFoldDB" id="A0A5D0R164"/>
<evidence type="ECO:0000313" key="2">
    <source>
        <dbReference type="Proteomes" id="UP000324358"/>
    </source>
</evidence>
<protein>
    <submittedName>
        <fullName evidence="1">Uncharacterized protein</fullName>
    </submittedName>
</protein>
<dbReference type="RefSeq" id="WP_066256090.1">
    <property type="nucleotide sequence ID" value="NZ_VSKL01000001.1"/>
</dbReference>
<dbReference type="EMBL" id="VSKL01000001">
    <property type="protein sequence ID" value="TYB74601.1"/>
    <property type="molecule type" value="Genomic_DNA"/>
</dbReference>
<reference evidence="1 2" key="1">
    <citation type="submission" date="2019-08" db="EMBL/GenBank/DDBJ databases">
        <title>Genomes of Antarctic Bizionia species.</title>
        <authorList>
            <person name="Bowman J.P."/>
        </authorList>
    </citation>
    <scope>NUCLEOTIDE SEQUENCE [LARGE SCALE GENOMIC DNA]</scope>
    <source>
        <strain evidence="1 2">APA-1</strain>
    </source>
</reference>
<comment type="caution">
    <text evidence="1">The sequence shown here is derived from an EMBL/GenBank/DDBJ whole genome shotgun (WGS) entry which is preliminary data.</text>
</comment>
<accession>A0A5D0R164</accession>
<gene>
    <name evidence="1" type="ORF">ES675_00205</name>
</gene>
<keyword evidence="2" id="KW-1185">Reference proteome</keyword>
<evidence type="ECO:0000313" key="1">
    <source>
        <dbReference type="EMBL" id="TYB74601.1"/>
    </source>
</evidence>
<name>A0A5D0R164_9FLAO</name>
<organism evidence="1 2">
    <name type="scientific">Bizionia algoritergicola</name>
    <dbReference type="NCBI Taxonomy" id="291187"/>
    <lineage>
        <taxon>Bacteria</taxon>
        <taxon>Pseudomonadati</taxon>
        <taxon>Bacteroidota</taxon>
        <taxon>Flavobacteriia</taxon>
        <taxon>Flavobacteriales</taxon>
        <taxon>Flavobacteriaceae</taxon>
        <taxon>Bizionia</taxon>
    </lineage>
</organism>
<proteinExistence type="predicted"/>
<dbReference type="Proteomes" id="UP000324358">
    <property type="component" value="Unassembled WGS sequence"/>
</dbReference>
<dbReference type="OrthoDB" id="6315383at2"/>